<evidence type="ECO:0000256" key="1">
    <source>
        <dbReference type="SAM" id="SignalP"/>
    </source>
</evidence>
<dbReference type="EMBL" id="CAJVCH010044715">
    <property type="protein sequence ID" value="CAG7717305.1"/>
    <property type="molecule type" value="Genomic_DNA"/>
</dbReference>
<dbReference type="Proteomes" id="UP000708208">
    <property type="component" value="Unassembled WGS sequence"/>
</dbReference>
<dbReference type="GO" id="GO:0005576">
    <property type="term" value="C:extracellular region"/>
    <property type="evidence" value="ECO:0007669"/>
    <property type="project" value="InterPro"/>
</dbReference>
<organism evidence="3 4">
    <name type="scientific">Allacma fusca</name>
    <dbReference type="NCBI Taxonomy" id="39272"/>
    <lineage>
        <taxon>Eukaryota</taxon>
        <taxon>Metazoa</taxon>
        <taxon>Ecdysozoa</taxon>
        <taxon>Arthropoda</taxon>
        <taxon>Hexapoda</taxon>
        <taxon>Collembola</taxon>
        <taxon>Symphypleona</taxon>
        <taxon>Sminthuridae</taxon>
        <taxon>Allacma</taxon>
    </lineage>
</organism>
<gene>
    <name evidence="3" type="ORF">AFUS01_LOCUS6769</name>
</gene>
<protein>
    <recommendedName>
        <fullName evidence="2">WAP domain-containing protein</fullName>
    </recommendedName>
</protein>
<dbReference type="PROSITE" id="PS51390">
    <property type="entry name" value="WAP"/>
    <property type="match status" value="1"/>
</dbReference>
<comment type="caution">
    <text evidence="3">The sequence shown here is derived from an EMBL/GenBank/DDBJ whole genome shotgun (WGS) entry which is preliminary data.</text>
</comment>
<keyword evidence="1" id="KW-0732">Signal</keyword>
<reference evidence="3" key="1">
    <citation type="submission" date="2021-06" db="EMBL/GenBank/DDBJ databases">
        <authorList>
            <person name="Hodson N. C."/>
            <person name="Mongue J. A."/>
            <person name="Jaron S. K."/>
        </authorList>
    </citation>
    <scope>NUCLEOTIDE SEQUENCE</scope>
</reference>
<accession>A0A8J2JHX3</accession>
<dbReference type="InterPro" id="IPR008197">
    <property type="entry name" value="WAP_dom"/>
</dbReference>
<evidence type="ECO:0000313" key="4">
    <source>
        <dbReference type="Proteomes" id="UP000708208"/>
    </source>
</evidence>
<feature type="signal peptide" evidence="1">
    <location>
        <begin position="1"/>
        <end position="23"/>
    </location>
</feature>
<sequence>MKYAAVFLLVGLFICINVQSATSQKPNCPAIGCPANTCPPGPKKIECTNDKQCQNAGKKACCTLCCGTQCF</sequence>
<proteinExistence type="predicted"/>
<evidence type="ECO:0000313" key="3">
    <source>
        <dbReference type="EMBL" id="CAG7717305.1"/>
    </source>
</evidence>
<dbReference type="GO" id="GO:0030414">
    <property type="term" value="F:peptidase inhibitor activity"/>
    <property type="evidence" value="ECO:0007669"/>
    <property type="project" value="InterPro"/>
</dbReference>
<feature type="domain" description="WAP" evidence="2">
    <location>
        <begin position="22"/>
        <end position="71"/>
    </location>
</feature>
<keyword evidence="4" id="KW-1185">Reference proteome</keyword>
<dbReference type="AlphaFoldDB" id="A0A8J2JHX3"/>
<name>A0A8J2JHX3_9HEXA</name>
<feature type="chain" id="PRO_5035276857" description="WAP domain-containing protein" evidence="1">
    <location>
        <begin position="24"/>
        <end position="71"/>
    </location>
</feature>
<evidence type="ECO:0000259" key="2">
    <source>
        <dbReference type="PROSITE" id="PS51390"/>
    </source>
</evidence>